<accession>A0ABV0MV43</accession>
<protein>
    <submittedName>
        <fullName evidence="1">Uncharacterized protein</fullName>
    </submittedName>
</protein>
<keyword evidence="2" id="KW-1185">Reference proteome</keyword>
<name>A0ABV0MV43_9TELE</name>
<reference evidence="1 2" key="1">
    <citation type="submission" date="2021-06" db="EMBL/GenBank/DDBJ databases">
        <authorList>
            <person name="Palmer J.M."/>
        </authorList>
    </citation>
    <scope>NUCLEOTIDE SEQUENCE [LARGE SCALE GENOMIC DNA]</scope>
    <source>
        <strain evidence="1 2">GA_2019</strain>
        <tissue evidence="1">Muscle</tissue>
    </source>
</reference>
<evidence type="ECO:0000313" key="2">
    <source>
        <dbReference type="Proteomes" id="UP001476798"/>
    </source>
</evidence>
<sequence length="134" mass="14962">MTVGFISSPCRSFLPPLFSLNMEDKRIMALISLFNQRERLATISVSSATNGYSSSLGNVIAPSNMCRHDQFLYHLGPDQSHITASFINFSISLFYRDALQQLISCTTVTQAVELERGDKSELSRYAPVLQISLH</sequence>
<organism evidence="1 2">
    <name type="scientific">Goodea atripinnis</name>
    <dbReference type="NCBI Taxonomy" id="208336"/>
    <lineage>
        <taxon>Eukaryota</taxon>
        <taxon>Metazoa</taxon>
        <taxon>Chordata</taxon>
        <taxon>Craniata</taxon>
        <taxon>Vertebrata</taxon>
        <taxon>Euteleostomi</taxon>
        <taxon>Actinopterygii</taxon>
        <taxon>Neopterygii</taxon>
        <taxon>Teleostei</taxon>
        <taxon>Neoteleostei</taxon>
        <taxon>Acanthomorphata</taxon>
        <taxon>Ovalentaria</taxon>
        <taxon>Atherinomorphae</taxon>
        <taxon>Cyprinodontiformes</taxon>
        <taxon>Goodeidae</taxon>
        <taxon>Goodea</taxon>
    </lineage>
</organism>
<comment type="caution">
    <text evidence="1">The sequence shown here is derived from an EMBL/GenBank/DDBJ whole genome shotgun (WGS) entry which is preliminary data.</text>
</comment>
<proteinExistence type="predicted"/>
<dbReference type="Proteomes" id="UP001476798">
    <property type="component" value="Unassembled WGS sequence"/>
</dbReference>
<gene>
    <name evidence="1" type="ORF">GOODEAATRI_020314</name>
</gene>
<dbReference type="EMBL" id="JAHRIO010011878">
    <property type="protein sequence ID" value="MEQ2162494.1"/>
    <property type="molecule type" value="Genomic_DNA"/>
</dbReference>
<evidence type="ECO:0000313" key="1">
    <source>
        <dbReference type="EMBL" id="MEQ2162494.1"/>
    </source>
</evidence>